<dbReference type="EMBL" id="JAWLKA010000022">
    <property type="protein sequence ID" value="MDV6285040.1"/>
    <property type="molecule type" value="Genomic_DNA"/>
</dbReference>
<comment type="caution">
    <text evidence="1">The sequence shown here is derived from an EMBL/GenBank/DDBJ whole genome shotgun (WGS) entry which is preliminary data.</text>
</comment>
<dbReference type="RefSeq" id="WP_317570711.1">
    <property type="nucleotide sequence ID" value="NZ_JAWLKA010000022.1"/>
</dbReference>
<sequence>MTRRRPGTATAVPDPLTPQERRALEFARTWAPFGEPPDGEIFVEFGVDLTRFYHDLVRILSTHCLSCLLAPAERAQVLQLANNHT</sequence>
<dbReference type="Proteomes" id="UP001185737">
    <property type="component" value="Unassembled WGS sequence"/>
</dbReference>
<organism evidence="1 2">
    <name type="scientific">Rhodococcus jostii</name>
    <dbReference type="NCBI Taxonomy" id="132919"/>
    <lineage>
        <taxon>Bacteria</taxon>
        <taxon>Bacillati</taxon>
        <taxon>Actinomycetota</taxon>
        <taxon>Actinomycetes</taxon>
        <taxon>Mycobacteriales</taxon>
        <taxon>Nocardiaceae</taxon>
        <taxon>Rhodococcus</taxon>
    </lineage>
</organism>
<reference evidence="1 2" key="1">
    <citation type="submission" date="2023-10" db="EMBL/GenBank/DDBJ databases">
        <title>Development of a sustainable strategy for remediation of hydrocarbon-contaminated territories based on the waste exchange concept.</title>
        <authorList>
            <person name="Krivoruchko A."/>
        </authorList>
    </citation>
    <scope>NUCLEOTIDE SEQUENCE [LARGE SCALE GENOMIC DNA]</scope>
    <source>
        <strain evidence="1 2">IEGM 60</strain>
    </source>
</reference>
<evidence type="ECO:0000313" key="1">
    <source>
        <dbReference type="EMBL" id="MDV6285040.1"/>
    </source>
</evidence>
<gene>
    <name evidence="1" type="ORF">R3Q59_31665</name>
</gene>
<protein>
    <recommendedName>
        <fullName evidence="3">DUF3263 domain-containing protein</fullName>
    </recommendedName>
</protein>
<accession>A0ABU4CPB1</accession>
<name>A0ABU4CPB1_RHOJO</name>
<evidence type="ECO:0000313" key="2">
    <source>
        <dbReference type="Proteomes" id="UP001185737"/>
    </source>
</evidence>
<evidence type="ECO:0008006" key="3">
    <source>
        <dbReference type="Google" id="ProtNLM"/>
    </source>
</evidence>
<proteinExistence type="predicted"/>
<keyword evidence="2" id="KW-1185">Reference proteome</keyword>